<keyword evidence="2" id="KW-1185">Reference proteome</keyword>
<organism evidence="1 2">
    <name type="scientific">Lasiodiplodia mahajangana</name>
    <dbReference type="NCBI Taxonomy" id="1108764"/>
    <lineage>
        <taxon>Eukaryota</taxon>
        <taxon>Fungi</taxon>
        <taxon>Dikarya</taxon>
        <taxon>Ascomycota</taxon>
        <taxon>Pezizomycotina</taxon>
        <taxon>Dothideomycetes</taxon>
        <taxon>Dothideomycetes incertae sedis</taxon>
        <taxon>Botryosphaeriales</taxon>
        <taxon>Botryosphaeriaceae</taxon>
        <taxon>Lasiodiplodia</taxon>
    </lineage>
</organism>
<reference evidence="1" key="1">
    <citation type="submission" date="2022-12" db="EMBL/GenBank/DDBJ databases">
        <title>Genome Sequence of Lasiodiplodia mahajangana.</title>
        <authorList>
            <person name="Buettner E."/>
        </authorList>
    </citation>
    <scope>NUCLEOTIDE SEQUENCE</scope>
    <source>
        <strain evidence="1">VT137</strain>
    </source>
</reference>
<gene>
    <name evidence="1" type="ORF">O1611_g800</name>
</gene>
<name>A0ACC2JZI9_9PEZI</name>
<evidence type="ECO:0000313" key="1">
    <source>
        <dbReference type="EMBL" id="KAJ8132826.1"/>
    </source>
</evidence>
<sequence>MASGTQIKADVDKLPLSEPISATPTANNSSGSSLNPITIESDDECGGNYVGGNTGRKVQKPTRKKRKLTSNSTPSLFFPTKGGILIPTTHSVDRSLTLPRKCAEITSSAVRGEAASDGKIASLEANILSLEGTVSSFKLENQTLKTQLDESKLDIISLKREVADFDKVRLKFLIEAREKDEDLSAEKSRLQETMDKLENRMNETTRLENELKCAQLQNDQAAGARDTLEKKLMAEKQTVQQKETELAEKRKEVKNAENQATLATTRLKKARDELLNITMKLATSQEDLNIAIGKLSKAQRECDLLPGLRFSLMTTDIDLSAAIEAFQKAMQRISELELQHQGQKKACAILRNQTTELERGKAELGAENDRLVAASNETNIRAENNAKYLRQTLDSMKINQEAIKADRDKLQQEAKEATNERAGLCRRIHTLEADAIAHMHEVGQMVAELAVSKQRMAALTNVESELQVAQEQIEAMGKHMEQCPMVQKSPEFWENWRRKVDEIARGLTKANGSPSRSPVQTDTTN</sequence>
<comment type="caution">
    <text evidence="1">The sequence shown here is derived from an EMBL/GenBank/DDBJ whole genome shotgun (WGS) entry which is preliminary data.</text>
</comment>
<dbReference type="EMBL" id="JAPUUL010000079">
    <property type="protein sequence ID" value="KAJ8132826.1"/>
    <property type="molecule type" value="Genomic_DNA"/>
</dbReference>
<evidence type="ECO:0000313" key="2">
    <source>
        <dbReference type="Proteomes" id="UP001153332"/>
    </source>
</evidence>
<accession>A0ACC2JZI9</accession>
<dbReference type="Proteomes" id="UP001153332">
    <property type="component" value="Unassembled WGS sequence"/>
</dbReference>
<proteinExistence type="predicted"/>
<protein>
    <submittedName>
        <fullName evidence="1">Uncharacterized protein</fullName>
    </submittedName>
</protein>